<dbReference type="Proteomes" id="UP000653472">
    <property type="component" value="Unassembled WGS sequence"/>
</dbReference>
<comment type="caution">
    <text evidence="3">The sequence shown here is derived from an EMBL/GenBank/DDBJ whole genome shotgun (WGS) entry which is preliminary data.</text>
</comment>
<dbReference type="InterPro" id="IPR036034">
    <property type="entry name" value="PDZ_sf"/>
</dbReference>
<dbReference type="InterPro" id="IPR024191">
    <property type="entry name" value="Peptidase_M61"/>
</dbReference>
<sequence>MKKTLIAAALCCAFGGVAHAQNSNPSPEPMPPGIAAPQDIPYPGTITLAVDATDLSRHIFRVQETVPVAASGPMTLLYPAWLPGNHSPSGRIDSLAGLEIKAGGKTLQWTRDPVDVYAFHIDVPEGVSQLDLSFEFVSPTTSDQGRIVMTPAMLNLQWNAVALYPAGYYTRRIPFSASVTLPDQWRFGTALETAAQDGATTTFKTVPFNTLVDSPMFAGRWFQRVDLDPGAKVPVHMDVVADRPEYLDITPDEIKAHRQLVQQAYKLFGAHHYDHYDFLVAVTEELGGIGLEHHRSSENSVRPNYFTEWDKSFVGRDLLAHEYTHSWNGKFRRGADLWTPNFDVPMRDSLLWVYEGQTQYWGYVLAARSGLMSKQQTLDAIANVAATYDHRIGREWRALKDTTNDPIIAHRRPIPWRSWQRSEDYYSEGQLIWLDADTLIREKTHGKKSLDNFAKTFFGIDNGSYVTSTYRFDDVVAALNQVMPYDWASFLHERLDGHGPGAPLAGLERGGYKLVYTDKPSAFTAQAEKVRKSTDLAFSLGLSVGKGGKLTEVLWDGPAFKAGLAVGMQIIAVNGFEYDADGLKEAVRLAAKPGAGPIELLLKDDKRYRTVKLDYHGGLRYPHLERIKGSDARLDAILAPR</sequence>
<keyword evidence="4" id="KW-1185">Reference proteome</keyword>
<evidence type="ECO:0000313" key="3">
    <source>
        <dbReference type="EMBL" id="NKF21115.1"/>
    </source>
</evidence>
<reference evidence="3" key="1">
    <citation type="submission" date="2020-03" db="EMBL/GenBank/DDBJ databases">
        <title>Solimonas marina sp. nov., isolated from deep seawater of the Pacific Ocean.</title>
        <authorList>
            <person name="Liu X."/>
            <person name="Lai Q."/>
            <person name="Sun F."/>
            <person name="Gai Y."/>
            <person name="Li G."/>
            <person name="Shao Z."/>
        </authorList>
    </citation>
    <scope>NUCLEOTIDE SEQUENCE</scope>
    <source>
        <strain evidence="3">C16B3</strain>
    </source>
</reference>
<gene>
    <name evidence="3" type="ORF">G7Y82_02220</name>
</gene>
<dbReference type="AlphaFoldDB" id="A0A969W7Q9"/>
<dbReference type="InterPro" id="IPR027268">
    <property type="entry name" value="Peptidase_M4/M1_CTD_sf"/>
</dbReference>
<dbReference type="Pfam" id="PF17899">
    <property type="entry name" value="Peptidase_M61_N"/>
    <property type="match status" value="1"/>
</dbReference>
<dbReference type="InterPro" id="IPR040756">
    <property type="entry name" value="Peptidase_M61_N"/>
</dbReference>
<accession>A0A969W7Q9</accession>
<dbReference type="SMART" id="SM00228">
    <property type="entry name" value="PDZ"/>
    <property type="match status" value="1"/>
</dbReference>
<dbReference type="EMBL" id="JAAVXB010000001">
    <property type="protein sequence ID" value="NKF21115.1"/>
    <property type="molecule type" value="Genomic_DNA"/>
</dbReference>
<evidence type="ECO:0000256" key="1">
    <source>
        <dbReference type="SAM" id="SignalP"/>
    </source>
</evidence>
<organism evidence="3 4">
    <name type="scientific">Solimonas marina</name>
    <dbReference type="NCBI Taxonomy" id="2714601"/>
    <lineage>
        <taxon>Bacteria</taxon>
        <taxon>Pseudomonadati</taxon>
        <taxon>Pseudomonadota</taxon>
        <taxon>Gammaproteobacteria</taxon>
        <taxon>Nevskiales</taxon>
        <taxon>Nevskiaceae</taxon>
        <taxon>Solimonas</taxon>
    </lineage>
</organism>
<feature type="chain" id="PRO_5037700850" evidence="1">
    <location>
        <begin position="21"/>
        <end position="641"/>
    </location>
</feature>
<keyword evidence="1" id="KW-0732">Signal</keyword>
<proteinExistence type="predicted"/>
<feature type="domain" description="PDZ" evidence="2">
    <location>
        <begin position="524"/>
        <end position="589"/>
    </location>
</feature>
<dbReference type="Gene3D" id="2.60.40.3650">
    <property type="match status" value="1"/>
</dbReference>
<protein>
    <submittedName>
        <fullName evidence="3">M61 family metallopeptidase</fullName>
    </submittedName>
</protein>
<dbReference type="InterPro" id="IPR007963">
    <property type="entry name" value="Peptidase_M61_catalytic"/>
</dbReference>
<dbReference type="InterPro" id="IPR001478">
    <property type="entry name" value="PDZ"/>
</dbReference>
<feature type="signal peptide" evidence="1">
    <location>
        <begin position="1"/>
        <end position="20"/>
    </location>
</feature>
<evidence type="ECO:0000259" key="2">
    <source>
        <dbReference type="PROSITE" id="PS50106"/>
    </source>
</evidence>
<evidence type="ECO:0000313" key="4">
    <source>
        <dbReference type="Proteomes" id="UP000653472"/>
    </source>
</evidence>
<dbReference type="Gene3D" id="1.10.390.10">
    <property type="entry name" value="Neutral Protease Domain 2"/>
    <property type="match status" value="1"/>
</dbReference>
<dbReference type="SUPFAM" id="SSF50156">
    <property type="entry name" value="PDZ domain-like"/>
    <property type="match status" value="1"/>
</dbReference>
<dbReference type="Gene3D" id="2.30.42.10">
    <property type="match status" value="1"/>
</dbReference>
<dbReference type="PROSITE" id="PS50106">
    <property type="entry name" value="PDZ"/>
    <property type="match status" value="1"/>
</dbReference>
<dbReference type="PIRSF" id="PIRSF016493">
    <property type="entry name" value="Glycyl_aminpptds"/>
    <property type="match status" value="1"/>
</dbReference>
<name>A0A969W7Q9_9GAMM</name>
<dbReference type="Pfam" id="PF05299">
    <property type="entry name" value="Peptidase_M61"/>
    <property type="match status" value="1"/>
</dbReference>